<name>A0ABT9DBD3_9CELL</name>
<reference evidence="2 3" key="1">
    <citation type="submission" date="2023-07" db="EMBL/GenBank/DDBJ databases">
        <title>Description of novel actinomycetes strains, isolated from tidal flat sediment.</title>
        <authorList>
            <person name="Lu C."/>
        </authorList>
    </citation>
    <scope>NUCLEOTIDE SEQUENCE [LARGE SCALE GENOMIC DNA]</scope>
    <source>
        <strain evidence="2 3">SYSU T00b441</strain>
    </source>
</reference>
<dbReference type="RefSeq" id="WP_304601754.1">
    <property type="nucleotide sequence ID" value="NZ_JAUQYO010000001.1"/>
</dbReference>
<feature type="transmembrane region" description="Helical" evidence="1">
    <location>
        <begin position="385"/>
        <end position="405"/>
    </location>
</feature>
<dbReference type="InterPro" id="IPR046264">
    <property type="entry name" value="DUF6297"/>
</dbReference>
<keyword evidence="1" id="KW-0472">Membrane</keyword>
<accession>A0ABT9DBD3</accession>
<feature type="transmembrane region" description="Helical" evidence="1">
    <location>
        <begin position="411"/>
        <end position="430"/>
    </location>
</feature>
<proteinExistence type="predicted"/>
<feature type="transmembrane region" description="Helical" evidence="1">
    <location>
        <begin position="44"/>
        <end position="62"/>
    </location>
</feature>
<evidence type="ECO:0000256" key="1">
    <source>
        <dbReference type="SAM" id="Phobius"/>
    </source>
</evidence>
<organism evidence="2 3">
    <name type="scientific">Actinotalea lenta</name>
    <dbReference type="NCBI Taxonomy" id="3064654"/>
    <lineage>
        <taxon>Bacteria</taxon>
        <taxon>Bacillati</taxon>
        <taxon>Actinomycetota</taxon>
        <taxon>Actinomycetes</taxon>
        <taxon>Micrococcales</taxon>
        <taxon>Cellulomonadaceae</taxon>
        <taxon>Actinotalea</taxon>
    </lineage>
</organism>
<evidence type="ECO:0000313" key="3">
    <source>
        <dbReference type="Proteomes" id="UP001232536"/>
    </source>
</evidence>
<dbReference type="EMBL" id="JAUQYP010000001">
    <property type="protein sequence ID" value="MDO8108166.1"/>
    <property type="molecule type" value="Genomic_DNA"/>
</dbReference>
<dbReference type="Proteomes" id="UP001232536">
    <property type="component" value="Unassembled WGS sequence"/>
</dbReference>
<keyword evidence="1" id="KW-1133">Transmembrane helix</keyword>
<keyword evidence="1" id="KW-0812">Transmembrane</keyword>
<feature type="transmembrane region" description="Helical" evidence="1">
    <location>
        <begin position="133"/>
        <end position="155"/>
    </location>
</feature>
<feature type="transmembrane region" description="Helical" evidence="1">
    <location>
        <begin position="194"/>
        <end position="213"/>
    </location>
</feature>
<feature type="transmembrane region" description="Helical" evidence="1">
    <location>
        <begin position="219"/>
        <end position="238"/>
    </location>
</feature>
<sequence>MSELAVRVGGEPTPVPAARSIRGYTAAVARSRAGAGIGSLLGDVYYAGVMIGVGVLLALGALQQLPVRDAPVAVEGSTSLAGLAAVLMVAVVGAVLGTAGRLGPIGVGGAEATWWLTLPVDRRGLLRGSVWRLPALAALVTGLVAGVLAAVVPAVGNPAQVGLMGALAAATLVITAALVQAWRGSRVAVVAGDVLLATVPVLGAGAVLAGWHPATVPAVPWWTLAPAVLALTGLVWWLDTRLGAIPARSLRESGSVAAHAAGALTSMDSRELGRALTDRTARQSRRRSLRMRLSGGAVRALLTADLLVLLRSPRHLVQIVAGALLPYLVVSTPELAGPAQLALAVLIGGYLATQATGEAARRAEMTPAVDRLLPLSARDVRRAHLVVPATVMTLWAVVALAAVGIWHGEFWPWLVLALVAGPAWAGGALRSAYRPAPSWDKALVSTPMGAVPMGAAAVLARGPDVVIVGQLPALVAVLVGSVPPSVLGVQVATTVVALLWGSSTETRSLMDRLAEAQDATSTPRR</sequence>
<feature type="transmembrane region" description="Helical" evidence="1">
    <location>
        <begin position="161"/>
        <end position="182"/>
    </location>
</feature>
<dbReference type="Pfam" id="PF19814">
    <property type="entry name" value="DUF6297"/>
    <property type="match status" value="1"/>
</dbReference>
<feature type="transmembrane region" description="Helical" evidence="1">
    <location>
        <begin position="74"/>
        <end position="96"/>
    </location>
</feature>
<comment type="caution">
    <text evidence="2">The sequence shown here is derived from an EMBL/GenBank/DDBJ whole genome shotgun (WGS) entry which is preliminary data.</text>
</comment>
<evidence type="ECO:0000313" key="2">
    <source>
        <dbReference type="EMBL" id="MDO8108166.1"/>
    </source>
</evidence>
<protein>
    <submittedName>
        <fullName evidence="2">DUF6297 family protein</fullName>
    </submittedName>
</protein>
<gene>
    <name evidence="2" type="ORF">Q6348_13270</name>
</gene>
<keyword evidence="3" id="KW-1185">Reference proteome</keyword>